<keyword evidence="10" id="KW-1185">Reference proteome</keyword>
<dbReference type="SUPFAM" id="SSF56935">
    <property type="entry name" value="Porins"/>
    <property type="match status" value="1"/>
</dbReference>
<reference evidence="10" key="1">
    <citation type="journal article" date="2019" name="Int. J. Syst. Evol. Microbiol.">
        <title>The Global Catalogue of Microorganisms (GCM) 10K type strain sequencing project: providing services to taxonomists for standard genome sequencing and annotation.</title>
        <authorList>
            <consortium name="The Broad Institute Genomics Platform"/>
            <consortium name="The Broad Institute Genome Sequencing Center for Infectious Disease"/>
            <person name="Wu L."/>
            <person name="Ma J."/>
        </authorList>
    </citation>
    <scope>NUCLEOTIDE SEQUENCE [LARGE SCALE GENOMIC DNA]</scope>
    <source>
        <strain evidence="10">CCUG 62953</strain>
    </source>
</reference>
<protein>
    <submittedName>
        <fullName evidence="9">Outer membrane protein transport protein</fullName>
    </submittedName>
</protein>
<dbReference type="Pfam" id="PF03349">
    <property type="entry name" value="Toluene_X"/>
    <property type="match status" value="1"/>
</dbReference>
<dbReference type="InterPro" id="IPR005017">
    <property type="entry name" value="OMPP1/FadL/TodX"/>
</dbReference>
<feature type="signal peptide" evidence="8">
    <location>
        <begin position="1"/>
        <end position="20"/>
    </location>
</feature>
<keyword evidence="5 8" id="KW-0732">Signal</keyword>
<dbReference type="RefSeq" id="WP_386801408.1">
    <property type="nucleotide sequence ID" value="NZ_JBHTMU010000003.1"/>
</dbReference>
<dbReference type="Proteomes" id="UP001597135">
    <property type="component" value="Unassembled WGS sequence"/>
</dbReference>
<evidence type="ECO:0000256" key="6">
    <source>
        <dbReference type="ARBA" id="ARBA00023136"/>
    </source>
</evidence>
<evidence type="ECO:0000256" key="7">
    <source>
        <dbReference type="ARBA" id="ARBA00023237"/>
    </source>
</evidence>
<keyword evidence="6" id="KW-0472">Membrane</keyword>
<evidence type="ECO:0000313" key="9">
    <source>
        <dbReference type="EMBL" id="MFD1341350.1"/>
    </source>
</evidence>
<keyword evidence="3" id="KW-1134">Transmembrane beta strand</keyword>
<dbReference type="PANTHER" id="PTHR35093">
    <property type="entry name" value="OUTER MEMBRANE PROTEIN NMB0088-RELATED"/>
    <property type="match status" value="1"/>
</dbReference>
<feature type="chain" id="PRO_5047541364" evidence="8">
    <location>
        <begin position="21"/>
        <end position="434"/>
    </location>
</feature>
<evidence type="ECO:0000256" key="2">
    <source>
        <dbReference type="ARBA" id="ARBA00008163"/>
    </source>
</evidence>
<dbReference type="EMBL" id="JBHTMU010000003">
    <property type="protein sequence ID" value="MFD1341350.1"/>
    <property type="molecule type" value="Genomic_DNA"/>
</dbReference>
<gene>
    <name evidence="9" type="ORF">ACFQ4E_02855</name>
</gene>
<name>A0ABW3ZF42_9RHOB</name>
<organism evidence="9 10">
    <name type="scientific">Litorisediminicola beolgyonensis</name>
    <dbReference type="NCBI Taxonomy" id="1173614"/>
    <lineage>
        <taxon>Bacteria</taxon>
        <taxon>Pseudomonadati</taxon>
        <taxon>Pseudomonadota</taxon>
        <taxon>Alphaproteobacteria</taxon>
        <taxon>Rhodobacterales</taxon>
        <taxon>Paracoccaceae</taxon>
        <taxon>Litorisediminicola</taxon>
    </lineage>
</organism>
<dbReference type="PANTHER" id="PTHR35093:SF8">
    <property type="entry name" value="OUTER MEMBRANE PROTEIN NMB0088-RELATED"/>
    <property type="match status" value="1"/>
</dbReference>
<keyword evidence="7" id="KW-0998">Cell outer membrane</keyword>
<keyword evidence="4" id="KW-0812">Transmembrane</keyword>
<accession>A0ABW3ZF42</accession>
<sequence>MKQLLMSVSVLAAATGAAQAAGLDRSGQSVASIFGADNSASLSFGYVMPSVEGEDIGGAGGSYENVGGNYALMGLSYTNRVNDKFNYTVTFDQPYGADIEYGSSPLASNLGGTYADLNSRAIGFVGRYQVTPRFSVFGGVRAEQIDAEVGLNGVAYRNAIATSAVAGQFNAALPSVAPQLSASELGAALARAQAGDLSGAATIDGTYGAGTFSALSDGFTNTAAGFAATGGYEFEMEADTSPNYLIGMAYEIPDIALRFAATYSFETEHEADTTERLLGTSYDGTVEYVAPASLNLEFQTGIAADTLLLAGYRWTDFSAVNLVPETLGSDLVNLEDGHRYSIGVGRRFSPDLSASFTVLYEPEGEGETVSPLGPTDGLLGLTVGALYTKDNIRISGGLNYSWLGDADAGVADQPVARFEDNSVLGLGLRAEVTF</sequence>
<evidence type="ECO:0000256" key="8">
    <source>
        <dbReference type="SAM" id="SignalP"/>
    </source>
</evidence>
<comment type="similarity">
    <text evidence="2">Belongs to the OmpP1/FadL family.</text>
</comment>
<evidence type="ECO:0000313" key="10">
    <source>
        <dbReference type="Proteomes" id="UP001597135"/>
    </source>
</evidence>
<evidence type="ECO:0000256" key="5">
    <source>
        <dbReference type="ARBA" id="ARBA00022729"/>
    </source>
</evidence>
<evidence type="ECO:0000256" key="1">
    <source>
        <dbReference type="ARBA" id="ARBA00004571"/>
    </source>
</evidence>
<comment type="subcellular location">
    <subcellularLocation>
        <location evidence="1">Cell outer membrane</location>
        <topology evidence="1">Multi-pass membrane protein</topology>
    </subcellularLocation>
</comment>
<proteinExistence type="inferred from homology"/>
<evidence type="ECO:0000256" key="4">
    <source>
        <dbReference type="ARBA" id="ARBA00022692"/>
    </source>
</evidence>
<evidence type="ECO:0000256" key="3">
    <source>
        <dbReference type="ARBA" id="ARBA00022452"/>
    </source>
</evidence>
<comment type="caution">
    <text evidence="9">The sequence shown here is derived from an EMBL/GenBank/DDBJ whole genome shotgun (WGS) entry which is preliminary data.</text>
</comment>
<dbReference type="Gene3D" id="2.40.160.60">
    <property type="entry name" value="Outer membrane protein transport protein (OMPP1/FadL/TodX)"/>
    <property type="match status" value="1"/>
</dbReference>